<feature type="binding site" evidence="2">
    <location>
        <position position="77"/>
    </location>
    <ligand>
        <name>substrate</name>
    </ligand>
</feature>
<feature type="active site" description="Proton donor/acceptor" evidence="1">
    <location>
        <position position="106"/>
    </location>
</feature>
<dbReference type="InterPro" id="IPR029033">
    <property type="entry name" value="His_PPase_superfam"/>
</dbReference>
<proteinExistence type="predicted"/>
<evidence type="ECO:0000256" key="2">
    <source>
        <dbReference type="PIRSR" id="PIRSR613078-2"/>
    </source>
</evidence>
<feature type="region of interest" description="Disordered" evidence="3">
    <location>
        <begin position="204"/>
        <end position="230"/>
    </location>
</feature>
<evidence type="ECO:0008006" key="6">
    <source>
        <dbReference type="Google" id="ProtNLM"/>
    </source>
</evidence>
<dbReference type="Gene3D" id="3.40.50.1240">
    <property type="entry name" value="Phosphoglycerate mutase-like"/>
    <property type="match status" value="1"/>
</dbReference>
<dbReference type="PANTHER" id="PTHR47821:SF2">
    <property type="entry name" value="PHOSPHOGLYCERATE MUTASE FAMILY PROTEIN"/>
    <property type="match status" value="1"/>
</dbReference>
<dbReference type="Pfam" id="PF00300">
    <property type="entry name" value="His_Phos_1"/>
    <property type="match status" value="1"/>
</dbReference>
<protein>
    <recommendedName>
        <fullName evidence="6">Phosphoglycerate mutase</fullName>
    </recommendedName>
</protein>
<evidence type="ECO:0000256" key="3">
    <source>
        <dbReference type="SAM" id="MobiDB-lite"/>
    </source>
</evidence>
<dbReference type="Proteomes" id="UP000650467">
    <property type="component" value="Unassembled WGS sequence"/>
</dbReference>
<organism evidence="4 5">
    <name type="scientific">Chlamydomonas incerta</name>
    <dbReference type="NCBI Taxonomy" id="51695"/>
    <lineage>
        <taxon>Eukaryota</taxon>
        <taxon>Viridiplantae</taxon>
        <taxon>Chlorophyta</taxon>
        <taxon>core chlorophytes</taxon>
        <taxon>Chlorophyceae</taxon>
        <taxon>CS clade</taxon>
        <taxon>Chlamydomonadales</taxon>
        <taxon>Chlamydomonadaceae</taxon>
        <taxon>Chlamydomonas</taxon>
    </lineage>
</organism>
<accession>A0A835SKG7</accession>
<feature type="binding site" evidence="2">
    <location>
        <begin position="13"/>
        <end position="20"/>
    </location>
    <ligand>
        <name>substrate</name>
    </ligand>
</feature>
<reference evidence="4" key="1">
    <citation type="journal article" date="2020" name="bioRxiv">
        <title>Comparative genomics of Chlamydomonas.</title>
        <authorList>
            <person name="Craig R.J."/>
            <person name="Hasan A.R."/>
            <person name="Ness R.W."/>
            <person name="Keightley P.D."/>
        </authorList>
    </citation>
    <scope>NUCLEOTIDE SEQUENCE</scope>
    <source>
        <strain evidence="4">SAG 7.73</strain>
    </source>
</reference>
<feature type="active site" description="Tele-phosphohistidine intermediate" evidence="1">
    <location>
        <position position="14"/>
    </location>
</feature>
<sequence>MGDAMRNEYWLLRHGRSLANEAEIIVSKPEHGIESRWTLASAGEEQATAAGQHLRQALAEPHRLGRPVVVYASPFSRTQRTAELASQAAGLQPELVPVQVAEELRERFFGDELELQSYGKAYGTIWERDAVSTDTSPGGNGETVNQVSSRIRQLFQRLEQAHSGAVILLVSHGDTLSILQATMLGEDTRQHRRFAFETAELRPLLQPPSHDPAHSHAAHGHRHGHGQGAEAHAELLAAPREA</sequence>
<dbReference type="AlphaFoldDB" id="A0A835SKG7"/>
<dbReference type="SMART" id="SM00855">
    <property type="entry name" value="PGAM"/>
    <property type="match status" value="1"/>
</dbReference>
<feature type="compositionally biased region" description="Basic residues" evidence="3">
    <location>
        <begin position="216"/>
        <end position="225"/>
    </location>
</feature>
<name>A0A835SKG7_CHLIN</name>
<evidence type="ECO:0000313" key="5">
    <source>
        <dbReference type="Proteomes" id="UP000650467"/>
    </source>
</evidence>
<gene>
    <name evidence="4" type="ORF">HXX76_014820</name>
</gene>
<comment type="caution">
    <text evidence="4">The sequence shown here is derived from an EMBL/GenBank/DDBJ whole genome shotgun (WGS) entry which is preliminary data.</text>
</comment>
<evidence type="ECO:0000313" key="4">
    <source>
        <dbReference type="EMBL" id="KAG2423994.1"/>
    </source>
</evidence>
<dbReference type="CDD" id="cd07067">
    <property type="entry name" value="HP_PGM_like"/>
    <property type="match status" value="1"/>
</dbReference>
<dbReference type="EMBL" id="JAEHOC010000070">
    <property type="protein sequence ID" value="KAG2423994.1"/>
    <property type="molecule type" value="Genomic_DNA"/>
</dbReference>
<dbReference type="OrthoDB" id="354304at2759"/>
<dbReference type="PANTHER" id="PTHR47821">
    <property type="entry name" value="PHOSPHOGLYCERATE MUTASE FAMILY PROTEIN"/>
    <property type="match status" value="1"/>
</dbReference>
<dbReference type="InterPro" id="IPR013078">
    <property type="entry name" value="His_Pase_superF_clade-1"/>
</dbReference>
<dbReference type="SUPFAM" id="SSF53254">
    <property type="entry name" value="Phosphoglycerate mutase-like"/>
    <property type="match status" value="1"/>
</dbReference>
<keyword evidence="5" id="KW-1185">Reference proteome</keyword>
<evidence type="ECO:0000256" key="1">
    <source>
        <dbReference type="PIRSR" id="PIRSR613078-1"/>
    </source>
</evidence>